<gene>
    <name evidence="7" type="ORF">JOF36_006622</name>
</gene>
<sequence length="176" mass="18534">MHPLAARRTRAYARDCVRYLAITVATAPLSALAEKAHERGRSREFAWVVSAVPPLIATVVAARGEARSGTTAGKRHHGLRVVSAEGAAVGTGRSLLRNVVKIAVPWQLGHMVAVESAFGGLERRDPLTITAAVVSYTLPAVMIAFVFGRQGRALHDRIAGTTVRPAGRPAGSAPSS</sequence>
<reference evidence="7 8" key="1">
    <citation type="submission" date="2021-03" db="EMBL/GenBank/DDBJ databases">
        <title>Sequencing the genomes of 1000 actinobacteria strains.</title>
        <authorList>
            <person name="Klenk H.-P."/>
        </authorList>
    </citation>
    <scope>NUCLEOTIDE SEQUENCE [LARGE SCALE GENOMIC DNA]</scope>
    <source>
        <strain evidence="7 8">DSM 45256</strain>
    </source>
</reference>
<evidence type="ECO:0000256" key="1">
    <source>
        <dbReference type="ARBA" id="ARBA00004141"/>
    </source>
</evidence>
<dbReference type="Pfam" id="PF06271">
    <property type="entry name" value="RDD"/>
    <property type="match status" value="1"/>
</dbReference>
<evidence type="ECO:0000256" key="5">
    <source>
        <dbReference type="SAM" id="Phobius"/>
    </source>
</evidence>
<evidence type="ECO:0000256" key="4">
    <source>
        <dbReference type="ARBA" id="ARBA00023136"/>
    </source>
</evidence>
<feature type="transmembrane region" description="Helical" evidence="5">
    <location>
        <begin position="45"/>
        <end position="62"/>
    </location>
</feature>
<evidence type="ECO:0000259" key="6">
    <source>
        <dbReference type="Pfam" id="PF06271"/>
    </source>
</evidence>
<feature type="transmembrane region" description="Helical" evidence="5">
    <location>
        <begin position="127"/>
        <end position="147"/>
    </location>
</feature>
<accession>A0ABS4W423</accession>
<evidence type="ECO:0000256" key="2">
    <source>
        <dbReference type="ARBA" id="ARBA00022692"/>
    </source>
</evidence>
<keyword evidence="8" id="KW-1185">Reference proteome</keyword>
<comment type="caution">
    <text evidence="7">The sequence shown here is derived from an EMBL/GenBank/DDBJ whole genome shotgun (WGS) entry which is preliminary data.</text>
</comment>
<keyword evidence="3 5" id="KW-1133">Transmembrane helix</keyword>
<evidence type="ECO:0000313" key="8">
    <source>
        <dbReference type="Proteomes" id="UP001519295"/>
    </source>
</evidence>
<comment type="subcellular location">
    <subcellularLocation>
        <location evidence="1">Membrane</location>
        <topology evidence="1">Multi-pass membrane protein</topology>
    </subcellularLocation>
</comment>
<dbReference type="Proteomes" id="UP001519295">
    <property type="component" value="Unassembled WGS sequence"/>
</dbReference>
<feature type="domain" description="RDD" evidence="6">
    <location>
        <begin position="6"/>
        <end position="160"/>
    </location>
</feature>
<evidence type="ECO:0000313" key="7">
    <source>
        <dbReference type="EMBL" id="MBP2370926.1"/>
    </source>
</evidence>
<evidence type="ECO:0000256" key="3">
    <source>
        <dbReference type="ARBA" id="ARBA00022989"/>
    </source>
</evidence>
<name>A0ABS4W423_9PSEU</name>
<dbReference type="InterPro" id="IPR010432">
    <property type="entry name" value="RDD"/>
</dbReference>
<keyword evidence="2 5" id="KW-0812">Transmembrane</keyword>
<keyword evidence="4 5" id="KW-0472">Membrane</keyword>
<proteinExistence type="predicted"/>
<dbReference type="RefSeq" id="WP_210034531.1">
    <property type="nucleotide sequence ID" value="NZ_JAGINU010000001.1"/>
</dbReference>
<dbReference type="EMBL" id="JAGINU010000001">
    <property type="protein sequence ID" value="MBP2370926.1"/>
    <property type="molecule type" value="Genomic_DNA"/>
</dbReference>
<protein>
    <submittedName>
        <fullName evidence="7">RDD family membrane protein YckC</fullName>
    </submittedName>
</protein>
<organism evidence="7 8">
    <name type="scientific">Pseudonocardia parietis</name>
    <dbReference type="NCBI Taxonomy" id="570936"/>
    <lineage>
        <taxon>Bacteria</taxon>
        <taxon>Bacillati</taxon>
        <taxon>Actinomycetota</taxon>
        <taxon>Actinomycetes</taxon>
        <taxon>Pseudonocardiales</taxon>
        <taxon>Pseudonocardiaceae</taxon>
        <taxon>Pseudonocardia</taxon>
    </lineage>
</organism>